<feature type="region of interest" description="Disordered" evidence="1">
    <location>
        <begin position="55"/>
        <end position="121"/>
    </location>
</feature>
<dbReference type="EMBL" id="CP108473">
    <property type="protein sequence ID" value="WUS27756.1"/>
    <property type="molecule type" value="Genomic_DNA"/>
</dbReference>
<proteinExistence type="predicted"/>
<dbReference type="Pfam" id="PF19711">
    <property type="entry name" value="DUF6207"/>
    <property type="match status" value="1"/>
</dbReference>
<accession>A0ABZ1VY86</accession>
<organism evidence="2 3">
    <name type="scientific">Streptomyces caniferus</name>
    <dbReference type="NCBI Taxonomy" id="285557"/>
    <lineage>
        <taxon>Bacteria</taxon>
        <taxon>Bacillati</taxon>
        <taxon>Actinomycetota</taxon>
        <taxon>Actinomycetes</taxon>
        <taxon>Kitasatosporales</taxon>
        <taxon>Streptomycetaceae</taxon>
        <taxon>Streptomyces</taxon>
    </lineage>
</organism>
<feature type="compositionally biased region" description="Basic residues" evidence="1">
    <location>
        <begin position="60"/>
        <end position="74"/>
    </location>
</feature>
<dbReference type="InterPro" id="IPR045775">
    <property type="entry name" value="DUF6207"/>
</dbReference>
<evidence type="ECO:0000313" key="3">
    <source>
        <dbReference type="Proteomes" id="UP001432292"/>
    </source>
</evidence>
<keyword evidence="3" id="KW-1185">Reference proteome</keyword>
<protein>
    <submittedName>
        <fullName evidence="2">DUF6207 family protein</fullName>
    </submittedName>
</protein>
<evidence type="ECO:0000256" key="1">
    <source>
        <dbReference type="SAM" id="MobiDB-lite"/>
    </source>
</evidence>
<evidence type="ECO:0000313" key="2">
    <source>
        <dbReference type="EMBL" id="WUS27756.1"/>
    </source>
</evidence>
<reference evidence="2" key="1">
    <citation type="submission" date="2022-10" db="EMBL/GenBank/DDBJ databases">
        <title>The complete genomes of actinobacterial strains from the NBC collection.</title>
        <authorList>
            <person name="Joergensen T.S."/>
            <person name="Alvarez Arevalo M."/>
            <person name="Sterndorff E.B."/>
            <person name="Faurdal D."/>
            <person name="Vuksanovic O."/>
            <person name="Mourched A.-S."/>
            <person name="Charusanti P."/>
            <person name="Shaw S."/>
            <person name="Blin K."/>
            <person name="Weber T."/>
        </authorList>
    </citation>
    <scope>NUCLEOTIDE SEQUENCE</scope>
    <source>
        <strain evidence="2">NBC_01256</strain>
    </source>
</reference>
<sequence length="121" mass="12587">MNSPVGEGRLCGHEDLREHLREPGLVVIDITAADQASATEATVALGGLWFSSGVSAPLAHPRRPGRRHCPRLRRPAPPAPNGALPVKDKMSTATAAGSPIPTTPGAHAAGGHRASVRRQET</sequence>
<gene>
    <name evidence="2" type="ORF">OG727_00160</name>
</gene>
<name>A0ABZ1VY86_9ACTN</name>
<dbReference type="Proteomes" id="UP001432292">
    <property type="component" value="Chromosome"/>
</dbReference>
<dbReference type="RefSeq" id="WP_328733252.1">
    <property type="nucleotide sequence ID" value="NZ_CP108029.1"/>
</dbReference>